<accession>A0A9W4XQL5</accession>
<name>A0A9W4XQL5_9PLEO</name>
<organism evidence="1 2">
    <name type="scientific">Periconia digitata</name>
    <dbReference type="NCBI Taxonomy" id="1303443"/>
    <lineage>
        <taxon>Eukaryota</taxon>
        <taxon>Fungi</taxon>
        <taxon>Dikarya</taxon>
        <taxon>Ascomycota</taxon>
        <taxon>Pezizomycotina</taxon>
        <taxon>Dothideomycetes</taxon>
        <taxon>Pleosporomycetidae</taxon>
        <taxon>Pleosporales</taxon>
        <taxon>Massarineae</taxon>
        <taxon>Periconiaceae</taxon>
        <taxon>Periconia</taxon>
    </lineage>
</organism>
<protein>
    <submittedName>
        <fullName evidence="1">Uncharacterized protein</fullName>
    </submittedName>
</protein>
<evidence type="ECO:0000313" key="2">
    <source>
        <dbReference type="Proteomes" id="UP001152607"/>
    </source>
</evidence>
<dbReference type="AlphaFoldDB" id="A0A9W4XQL5"/>
<dbReference type="EMBL" id="CAOQHR010000010">
    <property type="protein sequence ID" value="CAI6340023.1"/>
    <property type="molecule type" value="Genomic_DNA"/>
</dbReference>
<proteinExistence type="predicted"/>
<dbReference type="Proteomes" id="UP001152607">
    <property type="component" value="Unassembled WGS sequence"/>
</dbReference>
<keyword evidence="2" id="KW-1185">Reference proteome</keyword>
<sequence>MSFVHPFRASWPEPDMEMGHQNTTSFSRLFGISVHGTEQLYNRTLILSSRCSHVRYARIAHAVQTGASQLPCPCKYPCNHVPFVPVQSRPDFGGTCPSASRRNPQPTVPLDTQPTSQCLKQYIKTSAVFLLQNSLSIHSTTMNIQFPRPERPQGPFDLQAASRRCQTSRTLAPRRLSPRALVIS</sequence>
<reference evidence="1" key="1">
    <citation type="submission" date="2023-01" db="EMBL/GenBank/DDBJ databases">
        <authorList>
            <person name="Van Ghelder C."/>
            <person name="Rancurel C."/>
        </authorList>
    </citation>
    <scope>NUCLEOTIDE SEQUENCE</scope>
    <source>
        <strain evidence="1">CNCM I-4278</strain>
    </source>
</reference>
<evidence type="ECO:0000313" key="1">
    <source>
        <dbReference type="EMBL" id="CAI6340023.1"/>
    </source>
</evidence>
<comment type="caution">
    <text evidence="1">The sequence shown here is derived from an EMBL/GenBank/DDBJ whole genome shotgun (WGS) entry which is preliminary data.</text>
</comment>
<gene>
    <name evidence="1" type="ORF">PDIGIT_LOCUS13190</name>
</gene>